<dbReference type="Proteomes" id="UP001204439">
    <property type="component" value="Unassembled WGS sequence"/>
</dbReference>
<gene>
    <name evidence="1" type="ORF">NG800_009015</name>
</gene>
<feature type="non-terminal residue" evidence="1">
    <location>
        <position position="117"/>
    </location>
</feature>
<comment type="caution">
    <text evidence="1">The sequence shown here is derived from an EMBL/GenBank/DDBJ whole genome shotgun (WGS) entry which is preliminary data.</text>
</comment>
<dbReference type="EMBL" id="JAMXLT020000014">
    <property type="protein sequence ID" value="MDW8549052.1"/>
    <property type="molecule type" value="Genomic_DNA"/>
</dbReference>
<protein>
    <submittedName>
        <fullName evidence="1">Uncharacterized protein</fullName>
    </submittedName>
</protein>
<evidence type="ECO:0000313" key="1">
    <source>
        <dbReference type="EMBL" id="MDW8549052.1"/>
    </source>
</evidence>
<evidence type="ECO:0000313" key="2">
    <source>
        <dbReference type="Proteomes" id="UP001204439"/>
    </source>
</evidence>
<sequence>MNSTISLKLFSFGIQKLHDPNWTGLELFDKLKQHVRQRIEPKNMLFETLQSGLLLHLGMWIYEEYLIHHEEEFIELEGEYILWYLEDYIDLLIDSGVGQNDPLISRTIAQINSFNIL</sequence>
<accession>A0ABU4JHA3</accession>
<reference evidence="1 2" key="1">
    <citation type="submission" date="2023-11" db="EMBL/GenBank/DDBJ databases">
        <title>First isolation, identification, and characterization of non-pathogenic Epilithonimonas ginsengisoli isolated from diseased farmed rainbow trout (Oncorhynchus mykiss) in Chile.</title>
        <authorList>
            <person name="Miranda C.D."/>
            <person name="Irgang R."/>
            <person name="Concha C."/>
            <person name="Rojas R."/>
            <person name="Avendano R."/>
        </authorList>
    </citation>
    <scope>NUCLEOTIDE SEQUENCE [LARGE SCALE GENOMIC DNA]</scope>
    <source>
        <strain evidence="1 2">FP99</strain>
    </source>
</reference>
<organism evidence="1 2">
    <name type="scientific">Epilithonimonas ginsengisoli</name>
    <dbReference type="NCBI Taxonomy" id="1245592"/>
    <lineage>
        <taxon>Bacteria</taxon>
        <taxon>Pseudomonadati</taxon>
        <taxon>Bacteroidota</taxon>
        <taxon>Flavobacteriia</taxon>
        <taxon>Flavobacteriales</taxon>
        <taxon>Weeksellaceae</taxon>
        <taxon>Chryseobacterium group</taxon>
        <taxon>Epilithonimonas</taxon>
    </lineage>
</organism>
<keyword evidence="2" id="KW-1185">Reference proteome</keyword>
<dbReference type="RefSeq" id="WP_063969770.1">
    <property type="nucleotide sequence ID" value="NZ_JAMXLT020000014.1"/>
</dbReference>
<proteinExistence type="predicted"/>
<name>A0ABU4JHA3_9FLAO</name>